<evidence type="ECO:0000313" key="1">
    <source>
        <dbReference type="EMBL" id="MBT1689432.1"/>
    </source>
</evidence>
<gene>
    <name evidence="1" type="ORF">KK078_22900</name>
</gene>
<dbReference type="Proteomes" id="UP001319180">
    <property type="component" value="Unassembled WGS sequence"/>
</dbReference>
<organism evidence="1 2">
    <name type="scientific">Dawidia soli</name>
    <dbReference type="NCBI Taxonomy" id="2782352"/>
    <lineage>
        <taxon>Bacteria</taxon>
        <taxon>Pseudomonadati</taxon>
        <taxon>Bacteroidota</taxon>
        <taxon>Cytophagia</taxon>
        <taxon>Cytophagales</taxon>
        <taxon>Chryseotaleaceae</taxon>
        <taxon>Dawidia</taxon>
    </lineage>
</organism>
<sequence>MIKILLSDDNEAFRTSSREIGAALDCDLNCYDDWESAQVELDTNFNTYHAVVIDGKGRLRDSSKGEDPRHLLEAVIWLREQRAKGRFVPVVVYTGFHPDIEPVTTLNDQILKVFDKSKTKFEDVLKFLKTEASKLPSERLKNSYPAVFNFSAKYFNKEKHELLIELLDGLNNGLHDFVRKKTTLDALRLLNEALVDTIPLHYYSAPFELRTYIEKINRENPPKRPANMGNRTVAIVDFFVVDFKAKTHTEFPSYLVNTIKNIYYTASTYASHNPETVGADYPSSEMILGLVYSHFGCYHWFNSIITD</sequence>
<name>A0AAP2DDP5_9BACT</name>
<reference evidence="1 2" key="1">
    <citation type="submission" date="2021-05" db="EMBL/GenBank/DDBJ databases">
        <title>A Polyphasic approach of four new species of the genus Ohtaekwangia: Ohtaekwangia histidinii sp. nov., Ohtaekwangia cretensis sp. nov., Ohtaekwangia indiensis sp. nov., Ohtaekwangia reichenbachii sp. nov. from diverse environment.</title>
        <authorList>
            <person name="Octaviana S."/>
        </authorList>
    </citation>
    <scope>NUCLEOTIDE SEQUENCE [LARGE SCALE GENOMIC DNA]</scope>
    <source>
        <strain evidence="1 2">PWU37</strain>
    </source>
</reference>
<proteinExistence type="predicted"/>
<keyword evidence="2" id="KW-1185">Reference proteome</keyword>
<dbReference type="AlphaFoldDB" id="A0AAP2DDP5"/>
<protein>
    <submittedName>
        <fullName evidence="1">Uncharacterized protein</fullName>
    </submittedName>
</protein>
<evidence type="ECO:0000313" key="2">
    <source>
        <dbReference type="Proteomes" id="UP001319180"/>
    </source>
</evidence>
<dbReference type="EMBL" id="JAHESC010000041">
    <property type="protein sequence ID" value="MBT1689432.1"/>
    <property type="molecule type" value="Genomic_DNA"/>
</dbReference>
<accession>A0AAP2DDP5</accession>
<comment type="caution">
    <text evidence="1">The sequence shown here is derived from an EMBL/GenBank/DDBJ whole genome shotgun (WGS) entry which is preliminary data.</text>
</comment>
<dbReference type="RefSeq" id="WP_254092655.1">
    <property type="nucleotide sequence ID" value="NZ_JAHESC010000041.1"/>
</dbReference>